<dbReference type="Gramene" id="TuG1812G0400003898.01.T01">
    <property type="protein sequence ID" value="TuG1812G0400003898.01.T01"/>
    <property type="gene ID" value="TuG1812G0400003898.01"/>
</dbReference>
<protein>
    <submittedName>
        <fullName evidence="2">Uncharacterized protein</fullName>
    </submittedName>
</protein>
<feature type="region of interest" description="Disordered" evidence="1">
    <location>
        <begin position="19"/>
        <end position="40"/>
    </location>
</feature>
<evidence type="ECO:0000313" key="2">
    <source>
        <dbReference type="EnsemblPlants" id="TuG1812G0400003898.01.T01"/>
    </source>
</evidence>
<evidence type="ECO:0000313" key="3">
    <source>
        <dbReference type="Proteomes" id="UP000015106"/>
    </source>
</evidence>
<reference evidence="2" key="3">
    <citation type="submission" date="2022-06" db="UniProtKB">
        <authorList>
            <consortium name="EnsemblPlants"/>
        </authorList>
    </citation>
    <scope>IDENTIFICATION</scope>
</reference>
<keyword evidence="3" id="KW-1185">Reference proteome</keyword>
<feature type="compositionally biased region" description="Pro residues" evidence="1">
    <location>
        <begin position="19"/>
        <end position="35"/>
    </location>
</feature>
<reference evidence="2" key="2">
    <citation type="submission" date="2018-03" db="EMBL/GenBank/DDBJ databases">
        <title>The Triticum urartu genome reveals the dynamic nature of wheat genome evolution.</title>
        <authorList>
            <person name="Ling H."/>
            <person name="Ma B."/>
            <person name="Shi X."/>
            <person name="Liu H."/>
            <person name="Dong L."/>
            <person name="Sun H."/>
            <person name="Cao Y."/>
            <person name="Gao Q."/>
            <person name="Zheng S."/>
            <person name="Li Y."/>
            <person name="Yu Y."/>
            <person name="Du H."/>
            <person name="Qi M."/>
            <person name="Li Y."/>
            <person name="Yu H."/>
            <person name="Cui Y."/>
            <person name="Wang N."/>
            <person name="Chen C."/>
            <person name="Wu H."/>
            <person name="Zhao Y."/>
            <person name="Zhang J."/>
            <person name="Li Y."/>
            <person name="Zhou W."/>
            <person name="Zhang B."/>
            <person name="Hu W."/>
            <person name="Eijk M."/>
            <person name="Tang J."/>
            <person name="Witsenboer H."/>
            <person name="Zhao S."/>
            <person name="Li Z."/>
            <person name="Zhang A."/>
            <person name="Wang D."/>
            <person name="Liang C."/>
        </authorList>
    </citation>
    <scope>NUCLEOTIDE SEQUENCE [LARGE SCALE GENOMIC DNA]</scope>
    <source>
        <strain evidence="2">cv. G1812</strain>
    </source>
</reference>
<dbReference type="AlphaFoldDB" id="A0A8R7UCI1"/>
<accession>A0A8R7UCI1</accession>
<sequence length="132" mass="14501">HHLLHPTAAAAHAACARLRPPPGTGSAPRPTPPDTRAPAPNRWLVGFPGRRWLVLPLASASSPAVHLRHLLKLVLFCLFLEENRWFFTAFLVYANDVTRFSCLCVCSNDNSAVFACLCGHGCTQRRTTMGKK</sequence>
<name>A0A8R7UCI1_TRIUA</name>
<proteinExistence type="predicted"/>
<organism evidence="2 3">
    <name type="scientific">Triticum urartu</name>
    <name type="common">Red wild einkorn</name>
    <name type="synonym">Crithodium urartu</name>
    <dbReference type="NCBI Taxonomy" id="4572"/>
    <lineage>
        <taxon>Eukaryota</taxon>
        <taxon>Viridiplantae</taxon>
        <taxon>Streptophyta</taxon>
        <taxon>Embryophyta</taxon>
        <taxon>Tracheophyta</taxon>
        <taxon>Spermatophyta</taxon>
        <taxon>Magnoliopsida</taxon>
        <taxon>Liliopsida</taxon>
        <taxon>Poales</taxon>
        <taxon>Poaceae</taxon>
        <taxon>BOP clade</taxon>
        <taxon>Pooideae</taxon>
        <taxon>Triticodae</taxon>
        <taxon>Triticeae</taxon>
        <taxon>Triticinae</taxon>
        <taxon>Triticum</taxon>
    </lineage>
</organism>
<evidence type="ECO:0000256" key="1">
    <source>
        <dbReference type="SAM" id="MobiDB-lite"/>
    </source>
</evidence>
<dbReference type="Proteomes" id="UP000015106">
    <property type="component" value="Chromosome 4"/>
</dbReference>
<dbReference type="EnsemblPlants" id="TuG1812G0400003898.01.T01">
    <property type="protein sequence ID" value="TuG1812G0400003898.01.T01"/>
    <property type="gene ID" value="TuG1812G0400003898.01"/>
</dbReference>
<reference evidence="3" key="1">
    <citation type="journal article" date="2013" name="Nature">
        <title>Draft genome of the wheat A-genome progenitor Triticum urartu.</title>
        <authorList>
            <person name="Ling H.Q."/>
            <person name="Zhao S."/>
            <person name="Liu D."/>
            <person name="Wang J."/>
            <person name="Sun H."/>
            <person name="Zhang C."/>
            <person name="Fan H."/>
            <person name="Li D."/>
            <person name="Dong L."/>
            <person name="Tao Y."/>
            <person name="Gao C."/>
            <person name="Wu H."/>
            <person name="Li Y."/>
            <person name="Cui Y."/>
            <person name="Guo X."/>
            <person name="Zheng S."/>
            <person name="Wang B."/>
            <person name="Yu K."/>
            <person name="Liang Q."/>
            <person name="Yang W."/>
            <person name="Lou X."/>
            <person name="Chen J."/>
            <person name="Feng M."/>
            <person name="Jian J."/>
            <person name="Zhang X."/>
            <person name="Luo G."/>
            <person name="Jiang Y."/>
            <person name="Liu J."/>
            <person name="Wang Z."/>
            <person name="Sha Y."/>
            <person name="Zhang B."/>
            <person name="Wu H."/>
            <person name="Tang D."/>
            <person name="Shen Q."/>
            <person name="Xue P."/>
            <person name="Zou S."/>
            <person name="Wang X."/>
            <person name="Liu X."/>
            <person name="Wang F."/>
            <person name="Yang Y."/>
            <person name="An X."/>
            <person name="Dong Z."/>
            <person name="Zhang K."/>
            <person name="Zhang X."/>
            <person name="Luo M.C."/>
            <person name="Dvorak J."/>
            <person name="Tong Y."/>
            <person name="Wang J."/>
            <person name="Yang H."/>
            <person name="Li Z."/>
            <person name="Wang D."/>
            <person name="Zhang A."/>
            <person name="Wang J."/>
        </authorList>
    </citation>
    <scope>NUCLEOTIDE SEQUENCE</scope>
    <source>
        <strain evidence="3">cv. G1812</strain>
    </source>
</reference>